<dbReference type="Proteomes" id="UP000595663">
    <property type="component" value="Chromosome"/>
</dbReference>
<proteinExistence type="predicted"/>
<dbReference type="GO" id="GO:0006508">
    <property type="term" value="P:proteolysis"/>
    <property type="evidence" value="ECO:0007669"/>
    <property type="project" value="InterPro"/>
</dbReference>
<dbReference type="InterPro" id="IPR034122">
    <property type="entry name" value="Retropepsin-like_bacterial"/>
</dbReference>
<dbReference type="RefSeq" id="WP_019621334.1">
    <property type="nucleotide sequence ID" value="NZ_AP014545.1"/>
</dbReference>
<evidence type="ECO:0000313" key="5">
    <source>
        <dbReference type="EMBL" id="BBB25737.1"/>
    </source>
</evidence>
<dbReference type="CDD" id="cd05483">
    <property type="entry name" value="retropepsin_like_bacteria"/>
    <property type="match status" value="1"/>
</dbReference>
<dbReference type="OrthoDB" id="6088234at2"/>
<sequence length="251" mass="28430">MNKSVMLVYVICSALSFSVFNVSAEIFSYVDDKGRKIYVDSQHKIPPRYRDRDHTRVIAVEQLTEQEQQDRKLKRDLEDKRQKLKRELRKLETTLSKMETTIILRGRQAIVPVDINWRGRKRTLNLLLDTGASITVLHQGAVASLNTVSRDSSYAQVAGGGLIKTERVVFDRLSVGPYDFDNQSTAVIENSGSGGFDGLLGMDVLGRVRYEIDYGQRKIIWSPGEYKQMQLAAEKLEELQAEAANITAMDE</sequence>
<dbReference type="KEGG" id="ajp:AMJAP_1142"/>
<dbReference type="InterPro" id="IPR021109">
    <property type="entry name" value="Peptidase_aspartic_dom_sf"/>
</dbReference>
<keyword evidence="3" id="KW-0732">Signal</keyword>
<dbReference type="Pfam" id="PF13650">
    <property type="entry name" value="Asp_protease_2"/>
    <property type="match status" value="1"/>
</dbReference>
<name>A0A7R6PFX9_9GAMM</name>
<organism evidence="5 6">
    <name type="scientific">Amphritea japonica ATCC BAA-1530</name>
    <dbReference type="NCBI Taxonomy" id="1278309"/>
    <lineage>
        <taxon>Bacteria</taxon>
        <taxon>Pseudomonadati</taxon>
        <taxon>Pseudomonadota</taxon>
        <taxon>Gammaproteobacteria</taxon>
        <taxon>Oceanospirillales</taxon>
        <taxon>Oceanospirillaceae</taxon>
        <taxon>Amphritea</taxon>
    </lineage>
</organism>
<gene>
    <name evidence="5" type="ORF">AMJAP_1142</name>
</gene>
<evidence type="ECO:0000256" key="1">
    <source>
        <dbReference type="ARBA" id="ARBA00022801"/>
    </source>
</evidence>
<feature type="chain" id="PRO_5032857777" description="Peptidase A2 domain-containing protein" evidence="3">
    <location>
        <begin position="25"/>
        <end position="251"/>
    </location>
</feature>
<feature type="signal peptide" evidence="3">
    <location>
        <begin position="1"/>
        <end position="24"/>
    </location>
</feature>
<dbReference type="InterPro" id="IPR001969">
    <property type="entry name" value="Aspartic_peptidase_AS"/>
</dbReference>
<dbReference type="GO" id="GO:0004190">
    <property type="term" value="F:aspartic-type endopeptidase activity"/>
    <property type="evidence" value="ECO:0007669"/>
    <property type="project" value="InterPro"/>
</dbReference>
<keyword evidence="2" id="KW-0175">Coiled coil</keyword>
<accession>A0A7R6PFX9</accession>
<keyword evidence="6" id="KW-1185">Reference proteome</keyword>
<dbReference type="SUPFAM" id="SSF50630">
    <property type="entry name" value="Acid proteases"/>
    <property type="match status" value="1"/>
</dbReference>
<dbReference type="AlphaFoldDB" id="A0A7R6PFX9"/>
<feature type="domain" description="Peptidase A2" evidence="4">
    <location>
        <begin position="124"/>
        <end position="207"/>
    </location>
</feature>
<dbReference type="PROSITE" id="PS00141">
    <property type="entry name" value="ASP_PROTEASE"/>
    <property type="match status" value="1"/>
</dbReference>
<keyword evidence="1" id="KW-0378">Hydrolase</keyword>
<evidence type="ECO:0000256" key="3">
    <source>
        <dbReference type="SAM" id="SignalP"/>
    </source>
</evidence>
<dbReference type="Gene3D" id="2.40.70.10">
    <property type="entry name" value="Acid Proteases"/>
    <property type="match status" value="1"/>
</dbReference>
<evidence type="ECO:0000313" key="6">
    <source>
        <dbReference type="Proteomes" id="UP000595663"/>
    </source>
</evidence>
<protein>
    <recommendedName>
        <fullName evidence="4">Peptidase A2 domain-containing protein</fullName>
    </recommendedName>
</protein>
<evidence type="ECO:0000259" key="4">
    <source>
        <dbReference type="PROSITE" id="PS50175"/>
    </source>
</evidence>
<dbReference type="PROSITE" id="PS50175">
    <property type="entry name" value="ASP_PROT_RETROV"/>
    <property type="match status" value="1"/>
</dbReference>
<dbReference type="EMBL" id="AP014545">
    <property type="protein sequence ID" value="BBB25737.1"/>
    <property type="molecule type" value="Genomic_DNA"/>
</dbReference>
<feature type="coiled-coil region" evidence="2">
    <location>
        <begin position="60"/>
        <end position="101"/>
    </location>
</feature>
<reference evidence="5 6" key="1">
    <citation type="journal article" date="2008" name="Int. J. Syst. Evol. Microbiol.">
        <title>Amphritea japonica sp. nov. and Amphritea balenae sp. nov., isolated from the sediment adjacent to sperm whale carcasses off Kagoshima, Japan.</title>
        <authorList>
            <person name="Miyazaki M."/>
            <person name="Nogi Y."/>
            <person name="Fujiwara Y."/>
            <person name="Kawato M."/>
            <person name="Nagahama T."/>
            <person name="Kubokawa K."/>
            <person name="Horikoshi K."/>
        </authorList>
    </citation>
    <scope>NUCLEOTIDE SEQUENCE [LARGE SCALE GENOMIC DNA]</scope>
    <source>
        <strain evidence="5 6">ATCC BAA-1530</strain>
    </source>
</reference>
<dbReference type="InterPro" id="IPR001995">
    <property type="entry name" value="Peptidase_A2_cat"/>
</dbReference>
<evidence type="ECO:0000256" key="2">
    <source>
        <dbReference type="SAM" id="Coils"/>
    </source>
</evidence>